<protein>
    <recommendedName>
        <fullName evidence="2">GRAM domain-containing protein</fullName>
    </recommendedName>
</protein>
<evidence type="ECO:0008006" key="2">
    <source>
        <dbReference type="Google" id="ProtNLM"/>
    </source>
</evidence>
<comment type="caution">
    <text evidence="1">The sequence shown here is derived from an EMBL/GenBank/DDBJ whole genome shotgun (WGS) entry which is preliminary data.</text>
</comment>
<sequence length="106" mass="11569">MFVLARDGVEFEIDKIPGTQGGTVKARGTIYLSNIRMVFVASKPVENFVAFDLPLNSMIFSQDSIGITLLSLGEGSRTGLQAFTLIWNITSKCIAQEGEALWLILS</sequence>
<name>A0AAW2K8T9_9LAMI</name>
<reference evidence="1" key="1">
    <citation type="submission" date="2020-06" db="EMBL/GenBank/DDBJ databases">
        <authorList>
            <person name="Li T."/>
            <person name="Hu X."/>
            <person name="Zhang T."/>
            <person name="Song X."/>
            <person name="Zhang H."/>
            <person name="Dai N."/>
            <person name="Sheng W."/>
            <person name="Hou X."/>
            <person name="Wei L."/>
        </authorList>
    </citation>
    <scope>NUCLEOTIDE SEQUENCE</scope>
    <source>
        <strain evidence="1">KEN8</strain>
        <tissue evidence="1">Leaf</tissue>
    </source>
</reference>
<dbReference type="GO" id="GO:0005634">
    <property type="term" value="C:nucleus"/>
    <property type="evidence" value="ECO:0007669"/>
    <property type="project" value="TreeGrafter"/>
</dbReference>
<dbReference type="EMBL" id="JACGWM010000529">
    <property type="protein sequence ID" value="KAL0302632.1"/>
    <property type="molecule type" value="Genomic_DNA"/>
</dbReference>
<gene>
    <name evidence="1" type="ORF">Scaly_3026000</name>
</gene>
<dbReference type="PANTHER" id="PTHR31606">
    <property type="entry name" value="WW DOMAIN BINDING PROTEIN 2, ISOFORM E"/>
    <property type="match status" value="1"/>
</dbReference>
<accession>A0AAW2K8T9</accession>
<dbReference type="SUPFAM" id="SSF50729">
    <property type="entry name" value="PH domain-like"/>
    <property type="match status" value="1"/>
</dbReference>
<dbReference type="PANTHER" id="PTHR31606:SF1">
    <property type="entry name" value="WW DOMAIN BINDING PROTEIN 2, ISOFORM E"/>
    <property type="match status" value="1"/>
</dbReference>
<dbReference type="GO" id="GO:0031490">
    <property type="term" value="F:chromatin DNA binding"/>
    <property type="evidence" value="ECO:0007669"/>
    <property type="project" value="TreeGrafter"/>
</dbReference>
<reference evidence="1" key="2">
    <citation type="journal article" date="2024" name="Plant">
        <title>Genomic evolution and insights into agronomic trait innovations of Sesamum species.</title>
        <authorList>
            <person name="Miao H."/>
            <person name="Wang L."/>
            <person name="Qu L."/>
            <person name="Liu H."/>
            <person name="Sun Y."/>
            <person name="Le M."/>
            <person name="Wang Q."/>
            <person name="Wei S."/>
            <person name="Zheng Y."/>
            <person name="Lin W."/>
            <person name="Duan Y."/>
            <person name="Cao H."/>
            <person name="Xiong S."/>
            <person name="Wang X."/>
            <person name="Wei L."/>
            <person name="Li C."/>
            <person name="Ma Q."/>
            <person name="Ju M."/>
            <person name="Zhao R."/>
            <person name="Li G."/>
            <person name="Mu C."/>
            <person name="Tian Q."/>
            <person name="Mei H."/>
            <person name="Zhang T."/>
            <person name="Gao T."/>
            <person name="Zhang H."/>
        </authorList>
    </citation>
    <scope>NUCLEOTIDE SEQUENCE</scope>
    <source>
        <strain evidence="1">KEN8</strain>
    </source>
</reference>
<dbReference type="InterPro" id="IPR044852">
    <property type="entry name" value="WBP2-like"/>
</dbReference>
<dbReference type="AlphaFoldDB" id="A0AAW2K8T9"/>
<evidence type="ECO:0000313" key="1">
    <source>
        <dbReference type="EMBL" id="KAL0302632.1"/>
    </source>
</evidence>
<dbReference type="GO" id="GO:0003713">
    <property type="term" value="F:transcription coactivator activity"/>
    <property type="evidence" value="ECO:0007669"/>
    <property type="project" value="InterPro"/>
</dbReference>
<organism evidence="1">
    <name type="scientific">Sesamum calycinum</name>
    <dbReference type="NCBI Taxonomy" id="2727403"/>
    <lineage>
        <taxon>Eukaryota</taxon>
        <taxon>Viridiplantae</taxon>
        <taxon>Streptophyta</taxon>
        <taxon>Embryophyta</taxon>
        <taxon>Tracheophyta</taxon>
        <taxon>Spermatophyta</taxon>
        <taxon>Magnoliopsida</taxon>
        <taxon>eudicotyledons</taxon>
        <taxon>Gunneridae</taxon>
        <taxon>Pentapetalae</taxon>
        <taxon>asterids</taxon>
        <taxon>lamiids</taxon>
        <taxon>Lamiales</taxon>
        <taxon>Pedaliaceae</taxon>
        <taxon>Sesamum</taxon>
    </lineage>
</organism>
<proteinExistence type="predicted"/>